<proteinExistence type="predicted"/>
<accession>A0A6M0SAS2</accession>
<dbReference type="EMBL" id="QZCE01000002">
    <property type="protein sequence ID" value="NEZ65564.1"/>
    <property type="molecule type" value="Genomic_DNA"/>
</dbReference>
<name>A0A6M0SAS2_9CYAN</name>
<organism evidence="1 2">
    <name type="scientific">Adonisia turfae CCMR0082</name>
    <dbReference type="NCBI Taxonomy" id="2304604"/>
    <lineage>
        <taxon>Bacteria</taxon>
        <taxon>Bacillati</taxon>
        <taxon>Cyanobacteriota</taxon>
        <taxon>Adonisia</taxon>
        <taxon>Adonisia turfae</taxon>
    </lineage>
</organism>
<protein>
    <submittedName>
        <fullName evidence="1">Uncharacterized protein</fullName>
    </submittedName>
</protein>
<gene>
    <name evidence="1" type="ORF">D0962_22875</name>
</gene>
<dbReference type="RefSeq" id="WP_163666750.1">
    <property type="nucleotide sequence ID" value="NZ_QZCE01000002.1"/>
</dbReference>
<comment type="caution">
    <text evidence="1">The sequence shown here is derived from an EMBL/GenBank/DDBJ whole genome shotgun (WGS) entry which is preliminary data.</text>
</comment>
<evidence type="ECO:0000313" key="2">
    <source>
        <dbReference type="Proteomes" id="UP000473574"/>
    </source>
</evidence>
<evidence type="ECO:0000313" key="1">
    <source>
        <dbReference type="EMBL" id="NEZ65564.1"/>
    </source>
</evidence>
<dbReference type="Proteomes" id="UP000473574">
    <property type="component" value="Unassembled WGS sequence"/>
</dbReference>
<reference evidence="1 2" key="1">
    <citation type="journal article" date="2020" name="Microb. Ecol.">
        <title>Ecogenomics of the Marine Benthic Filamentous Cyanobacterium Adonisia.</title>
        <authorList>
            <person name="Walter J.M."/>
            <person name="Coutinho F.H."/>
            <person name="Leomil L."/>
            <person name="Hargreaves P.I."/>
            <person name="Campeao M.E."/>
            <person name="Vieira V.V."/>
            <person name="Silva B.S."/>
            <person name="Fistarol G.O."/>
            <person name="Salomon P.S."/>
            <person name="Sawabe T."/>
            <person name="Mino S."/>
            <person name="Hosokawa M."/>
            <person name="Miyashita H."/>
            <person name="Maruyama F."/>
            <person name="van Verk M.C."/>
            <person name="Dutilh B.E."/>
            <person name="Thompson C.C."/>
            <person name="Thompson F.L."/>
        </authorList>
    </citation>
    <scope>NUCLEOTIDE SEQUENCE [LARGE SCALE GENOMIC DNA]</scope>
    <source>
        <strain evidence="1 2">CCMR0082</strain>
    </source>
</reference>
<dbReference type="AlphaFoldDB" id="A0A6M0SAS2"/>
<sequence length="189" mass="21867">MPQSIIDTLAVTLLPHQAFNTIASGDRVFLTNNPEIARYTGRLVIHSGRYASADELEAGYQELKESGWSEEDAPPLSLLGYCRIKSGSTKEYDEKLFQKNRARHSMPDLTLDALKRRLNWQQVWGLHISDPHWALEPVVRVRELPNEEVESFLFWQPNQPYEYEAFKMLFDKKRSLPFEEALDIIYPAA</sequence>